<feature type="signal peptide" evidence="1">
    <location>
        <begin position="1"/>
        <end position="19"/>
    </location>
</feature>
<keyword evidence="3" id="KW-1185">Reference proteome</keyword>
<dbReference type="EMBL" id="CP084930">
    <property type="protein sequence ID" value="USI74408.1"/>
    <property type="molecule type" value="Genomic_DNA"/>
</dbReference>
<protein>
    <submittedName>
        <fullName evidence="2">Uncharacterized protein</fullName>
    </submittedName>
</protein>
<organism evidence="2 3">
    <name type="scientific">Sphingomonas morindae</name>
    <dbReference type="NCBI Taxonomy" id="1541170"/>
    <lineage>
        <taxon>Bacteria</taxon>
        <taxon>Pseudomonadati</taxon>
        <taxon>Pseudomonadota</taxon>
        <taxon>Alphaproteobacteria</taxon>
        <taxon>Sphingomonadales</taxon>
        <taxon>Sphingomonadaceae</taxon>
        <taxon>Sphingomonas</taxon>
    </lineage>
</organism>
<proteinExistence type="predicted"/>
<name>A0ABY4XBY5_9SPHN</name>
<keyword evidence="1" id="KW-0732">Signal</keyword>
<dbReference type="Proteomes" id="UP001056937">
    <property type="component" value="Chromosome 1"/>
</dbReference>
<reference evidence="2" key="1">
    <citation type="journal article" date="2022" name="Toxins">
        <title>Genomic Analysis of Sphingopyxis sp. USTB-05 for Biodegrading Cyanobacterial Hepatotoxins.</title>
        <authorList>
            <person name="Liu C."/>
            <person name="Xu Q."/>
            <person name="Zhao Z."/>
            <person name="Zhang H."/>
            <person name="Liu X."/>
            <person name="Yin C."/>
            <person name="Liu Y."/>
            <person name="Yan H."/>
        </authorList>
    </citation>
    <scope>NUCLEOTIDE SEQUENCE</scope>
    <source>
        <strain evidence="2">NBD5</strain>
    </source>
</reference>
<feature type="chain" id="PRO_5047115265" evidence="1">
    <location>
        <begin position="20"/>
        <end position="125"/>
    </location>
</feature>
<evidence type="ECO:0000313" key="3">
    <source>
        <dbReference type="Proteomes" id="UP001056937"/>
    </source>
</evidence>
<accession>A0ABY4XBY5</accession>
<evidence type="ECO:0000313" key="2">
    <source>
        <dbReference type="EMBL" id="USI74408.1"/>
    </source>
</evidence>
<evidence type="ECO:0000256" key="1">
    <source>
        <dbReference type="SAM" id="SignalP"/>
    </source>
</evidence>
<sequence length="125" mass="13031">MRSIAACAAALLLSAPALAAPPPRPNAFNAQLRALSPADRAGALRRAVTLANQRCGRLAQSVDRGQYGNLGFWQVRCVPGGDYAVFTGPDGSVQVRGCADMAALKLPACVAMKPEPAPPPAPRRR</sequence>
<dbReference type="RefSeq" id="WP_252168211.1">
    <property type="nucleotide sequence ID" value="NZ_CP084930.1"/>
</dbReference>
<gene>
    <name evidence="2" type="ORF">LHA26_08145</name>
</gene>